<dbReference type="FunFam" id="3.40.50.300:FF:000973">
    <property type="entry name" value="Multidrug resistance-associated protein 4"/>
    <property type="match status" value="1"/>
</dbReference>
<evidence type="ECO:0000256" key="13">
    <source>
        <dbReference type="SAM" id="MobiDB-lite"/>
    </source>
</evidence>
<dbReference type="GO" id="GO:0016020">
    <property type="term" value="C:membrane"/>
    <property type="evidence" value="ECO:0007669"/>
    <property type="project" value="UniProtKB-SubCell"/>
</dbReference>
<dbReference type="CDD" id="cd18598">
    <property type="entry name" value="ABC_6TM_MRP7_D1_like"/>
    <property type="match status" value="1"/>
</dbReference>
<comment type="caution">
    <text evidence="17">The sequence shown here is derived from an EMBL/GenBank/DDBJ whole genome shotgun (WGS) entry which is preliminary data.</text>
</comment>
<feature type="compositionally biased region" description="Low complexity" evidence="13">
    <location>
        <begin position="948"/>
        <end position="957"/>
    </location>
</feature>
<dbReference type="PANTHER" id="PTHR24223">
    <property type="entry name" value="ATP-BINDING CASSETTE SUB-FAMILY C"/>
    <property type="match status" value="1"/>
</dbReference>
<dbReference type="EMBL" id="JAPWTK010000206">
    <property type="protein sequence ID" value="KAJ8945829.1"/>
    <property type="molecule type" value="Genomic_DNA"/>
</dbReference>
<feature type="transmembrane region" description="Helical" evidence="14">
    <location>
        <begin position="1280"/>
        <end position="1303"/>
    </location>
</feature>
<accession>A0AAV8Y3Z7</accession>
<feature type="transmembrane region" description="Helical" evidence="14">
    <location>
        <begin position="992"/>
        <end position="1011"/>
    </location>
</feature>
<dbReference type="CDD" id="cd03244">
    <property type="entry name" value="ABCC_MRP_domain2"/>
    <property type="match status" value="1"/>
</dbReference>
<dbReference type="SUPFAM" id="SSF90123">
    <property type="entry name" value="ABC transporter transmembrane region"/>
    <property type="match status" value="2"/>
</dbReference>
<organism evidence="17 18">
    <name type="scientific">Aromia moschata</name>
    <dbReference type="NCBI Taxonomy" id="1265417"/>
    <lineage>
        <taxon>Eukaryota</taxon>
        <taxon>Metazoa</taxon>
        <taxon>Ecdysozoa</taxon>
        <taxon>Arthropoda</taxon>
        <taxon>Hexapoda</taxon>
        <taxon>Insecta</taxon>
        <taxon>Pterygota</taxon>
        <taxon>Neoptera</taxon>
        <taxon>Endopterygota</taxon>
        <taxon>Coleoptera</taxon>
        <taxon>Polyphaga</taxon>
        <taxon>Cucujiformia</taxon>
        <taxon>Chrysomeloidea</taxon>
        <taxon>Cerambycidae</taxon>
        <taxon>Cerambycinae</taxon>
        <taxon>Callichromatini</taxon>
        <taxon>Aromia</taxon>
    </lineage>
</organism>
<keyword evidence="5" id="KW-0677">Repeat</keyword>
<evidence type="ECO:0000256" key="10">
    <source>
        <dbReference type="ARBA" id="ARBA00023136"/>
    </source>
</evidence>
<dbReference type="PROSITE" id="PS50929">
    <property type="entry name" value="ABC_TM1F"/>
    <property type="match status" value="2"/>
</dbReference>
<evidence type="ECO:0000256" key="12">
    <source>
        <dbReference type="ARBA" id="ARBA00047523"/>
    </source>
</evidence>
<feature type="transmembrane region" description="Helical" evidence="14">
    <location>
        <begin position="1162"/>
        <end position="1179"/>
    </location>
</feature>
<feature type="transmembrane region" description="Helical" evidence="14">
    <location>
        <begin position="109"/>
        <end position="127"/>
    </location>
</feature>
<reference evidence="17" key="1">
    <citation type="journal article" date="2023" name="Insect Mol. Biol.">
        <title>Genome sequencing provides insights into the evolution of gene families encoding plant cell wall-degrading enzymes in longhorned beetles.</title>
        <authorList>
            <person name="Shin N.R."/>
            <person name="Okamura Y."/>
            <person name="Kirsch R."/>
            <person name="Pauchet Y."/>
        </authorList>
    </citation>
    <scope>NUCLEOTIDE SEQUENCE</scope>
    <source>
        <strain evidence="17">AMC_N1</strain>
    </source>
</reference>
<keyword evidence="6" id="KW-0547">Nucleotide-binding</keyword>
<feature type="domain" description="ABC transporter" evidence="15">
    <location>
        <begin position="1344"/>
        <end position="1565"/>
    </location>
</feature>
<dbReference type="GO" id="GO:0005524">
    <property type="term" value="F:ATP binding"/>
    <property type="evidence" value="ECO:0007669"/>
    <property type="project" value="UniProtKB-KW"/>
</dbReference>
<dbReference type="InterPro" id="IPR017871">
    <property type="entry name" value="ABC_transporter-like_CS"/>
</dbReference>
<feature type="domain" description="ABC transporter" evidence="15">
    <location>
        <begin position="715"/>
        <end position="938"/>
    </location>
</feature>
<evidence type="ECO:0000256" key="7">
    <source>
        <dbReference type="ARBA" id="ARBA00022840"/>
    </source>
</evidence>
<dbReference type="InterPro" id="IPR011527">
    <property type="entry name" value="ABC1_TM_dom"/>
</dbReference>
<feature type="transmembrane region" description="Helical" evidence="14">
    <location>
        <begin position="39"/>
        <end position="60"/>
    </location>
</feature>
<dbReference type="InterPro" id="IPR003593">
    <property type="entry name" value="AAA+_ATPase"/>
</dbReference>
<evidence type="ECO:0000256" key="11">
    <source>
        <dbReference type="ARBA" id="ARBA00034018"/>
    </source>
</evidence>
<feature type="transmembrane region" description="Helical" evidence="14">
    <location>
        <begin position="571"/>
        <end position="594"/>
    </location>
</feature>
<feature type="domain" description="ABC transmembrane type-1" evidence="16">
    <location>
        <begin position="1002"/>
        <end position="1308"/>
    </location>
</feature>
<dbReference type="InterPro" id="IPR036640">
    <property type="entry name" value="ABC1_TM_sf"/>
</dbReference>
<keyword evidence="7" id="KW-0067">ATP-binding</keyword>
<dbReference type="InterPro" id="IPR056227">
    <property type="entry name" value="TMD0_ABC"/>
</dbReference>
<evidence type="ECO:0000256" key="4">
    <source>
        <dbReference type="ARBA" id="ARBA00022692"/>
    </source>
</evidence>
<feature type="transmembrane region" description="Helical" evidence="14">
    <location>
        <begin position="178"/>
        <end position="199"/>
    </location>
</feature>
<evidence type="ECO:0000256" key="14">
    <source>
        <dbReference type="SAM" id="Phobius"/>
    </source>
</evidence>
<evidence type="ECO:0000313" key="17">
    <source>
        <dbReference type="EMBL" id="KAJ8945829.1"/>
    </source>
</evidence>
<dbReference type="Pfam" id="PF00664">
    <property type="entry name" value="ABC_membrane"/>
    <property type="match status" value="2"/>
</dbReference>
<keyword evidence="18" id="KW-1185">Reference proteome</keyword>
<dbReference type="PANTHER" id="PTHR24223:SF330">
    <property type="entry name" value="ATP-BINDING CASSETTE SUB-FAMILY C MEMBER 10"/>
    <property type="match status" value="1"/>
</dbReference>
<protein>
    <recommendedName>
        <fullName evidence="19">Multidrug resistance-associated protein 7</fullName>
    </recommendedName>
</protein>
<dbReference type="InterPro" id="IPR027417">
    <property type="entry name" value="P-loop_NTPase"/>
</dbReference>
<evidence type="ECO:0000256" key="2">
    <source>
        <dbReference type="ARBA" id="ARBA00009726"/>
    </source>
</evidence>
<feature type="transmembrane region" description="Helical" evidence="14">
    <location>
        <begin position="600"/>
        <end position="624"/>
    </location>
</feature>
<dbReference type="SUPFAM" id="SSF52540">
    <property type="entry name" value="P-loop containing nucleoside triphosphate hydrolases"/>
    <property type="match status" value="2"/>
</dbReference>
<dbReference type="SMART" id="SM00382">
    <property type="entry name" value="AAA"/>
    <property type="match status" value="2"/>
</dbReference>
<feature type="transmembrane region" description="Helical" evidence="14">
    <location>
        <begin position="386"/>
        <end position="408"/>
    </location>
</feature>
<keyword evidence="10 14" id="KW-0472">Membrane</keyword>
<evidence type="ECO:0000256" key="9">
    <source>
        <dbReference type="ARBA" id="ARBA00022989"/>
    </source>
</evidence>
<dbReference type="InterPro" id="IPR050173">
    <property type="entry name" value="ABC_transporter_C-like"/>
</dbReference>
<feature type="transmembrane region" description="Helical" evidence="14">
    <location>
        <begin position="81"/>
        <end position="97"/>
    </location>
</feature>
<keyword evidence="3" id="KW-0813">Transport</keyword>
<dbReference type="FunFam" id="1.20.1560.10:FF:000037">
    <property type="entry name" value="ATP-binding cassette subfamily C member 10"/>
    <property type="match status" value="1"/>
</dbReference>
<dbReference type="Proteomes" id="UP001162162">
    <property type="component" value="Unassembled WGS sequence"/>
</dbReference>
<dbReference type="FunFam" id="1.20.1560.10:FF:000113">
    <property type="entry name" value="ABC transporter, putative"/>
    <property type="match status" value="1"/>
</dbReference>
<dbReference type="Gene3D" id="3.40.50.300">
    <property type="entry name" value="P-loop containing nucleotide triphosphate hydrolases"/>
    <property type="match status" value="2"/>
</dbReference>
<evidence type="ECO:0000256" key="5">
    <source>
        <dbReference type="ARBA" id="ARBA00022737"/>
    </source>
</evidence>
<gene>
    <name evidence="17" type="ORF">NQ318_008713</name>
</gene>
<evidence type="ECO:0000313" key="18">
    <source>
        <dbReference type="Proteomes" id="UP001162162"/>
    </source>
</evidence>
<dbReference type="CDD" id="cd03250">
    <property type="entry name" value="ABCC_MRP_domain1"/>
    <property type="match status" value="1"/>
</dbReference>
<name>A0AAV8Y3Z7_9CUCU</name>
<keyword evidence="9 14" id="KW-1133">Transmembrane helix</keyword>
<comment type="catalytic activity">
    <reaction evidence="11">
        <text>ATP + H2O + xenobioticSide 1 = ADP + phosphate + xenobioticSide 2.</text>
        <dbReference type="EC" id="7.6.2.2"/>
    </reaction>
</comment>
<dbReference type="PROSITE" id="PS50893">
    <property type="entry name" value="ABC_TRANSPORTER_2"/>
    <property type="match status" value="2"/>
</dbReference>
<evidence type="ECO:0000256" key="8">
    <source>
        <dbReference type="ARBA" id="ARBA00022967"/>
    </source>
</evidence>
<evidence type="ECO:0000259" key="15">
    <source>
        <dbReference type="PROSITE" id="PS50893"/>
    </source>
</evidence>
<evidence type="ECO:0000256" key="3">
    <source>
        <dbReference type="ARBA" id="ARBA00022448"/>
    </source>
</evidence>
<dbReference type="FunFam" id="3.40.50.300:FF:000838">
    <property type="entry name" value="ABC multidrug transporter (Eurofung)"/>
    <property type="match status" value="1"/>
</dbReference>
<keyword evidence="4 14" id="KW-0812">Transmembrane</keyword>
<comment type="subcellular location">
    <subcellularLocation>
        <location evidence="1">Membrane</location>
        <topology evidence="1">Multi-pass membrane protein</topology>
    </subcellularLocation>
</comment>
<evidence type="ECO:0000256" key="6">
    <source>
        <dbReference type="ARBA" id="ARBA00022741"/>
    </source>
</evidence>
<proteinExistence type="inferred from homology"/>
<evidence type="ECO:0008006" key="19">
    <source>
        <dbReference type="Google" id="ProtNLM"/>
    </source>
</evidence>
<dbReference type="InterPro" id="IPR003439">
    <property type="entry name" value="ABC_transporter-like_ATP-bd"/>
</dbReference>
<feature type="transmembrane region" description="Helical" evidence="14">
    <location>
        <begin position="479"/>
        <end position="500"/>
    </location>
</feature>
<evidence type="ECO:0000256" key="1">
    <source>
        <dbReference type="ARBA" id="ARBA00004141"/>
    </source>
</evidence>
<dbReference type="Pfam" id="PF00005">
    <property type="entry name" value="ABC_tran"/>
    <property type="match status" value="2"/>
</dbReference>
<dbReference type="PROSITE" id="PS00211">
    <property type="entry name" value="ABC_TRANSPORTER_1"/>
    <property type="match status" value="1"/>
</dbReference>
<sequence length="1568" mass="175786">MSNSSLEGSPLWRWSWEALCGEEGFQIWSPQRHDLGLCFQQLCLHIPVLAVLAVLSAYYFGRREGFVTRGRNQLIAIKIRCTLVLCLAILPLIQIYIDMNMGGATISKISFFLSAVQGLSWFTHFIYNLGLKKRLGKSPRGPTTMCFVWSFLFALSVVSLRSHYLVYKYSFKENFSTYLAYIFNIFYFIAQVGYALTLIPSEGSTTYFNFSDRYTEISESSPLLSQNAYVRFSEEGDPAYLGIAMEDVNWLSKMLFYWVNPLMEKGCNGKLSNSEDLYDLPMSLSCGYNSAKLKKHFRPKKKSESDRTLASASTASTPISPDISFVEVGKDNVTLLWALHRCFWLQFYSIGILKFIADCSGFAGPMLLNKLVAFIEDKSEDIKWGYIYALGLMSCTLLASLCDSYFNFLMAVVSLKMRGAIVTTVYRKTLTVSSSLLNSQFSVGEIVNFMSTDTDRIVNSCPSFHALWSIPFQLAVTLYLLYSQVGVAFVAGLVFSVILIPINKLIANKIGELSTKLMEQKDARVRVITEVLRGIKAIKLYVWEQHFMRAITKLRDQELKYLRWRKYLDALCVYFWATTPVLISIFTFGTYVLLGNKLTAATVFTGIALLNMLISPLNAFPWVLNGMMEAWVSIKRIQRLIDLPDLDLEQIYSQRLLDEYDDNVEILIANGGFNWRRELNAEEKRRLHALNEKKSVKGKGKGKRSALTIDKRKSVEQHVLEEDGAGLFKLFHIDFKIKKGEFIGVIGPVGSGKSSFLSAILAELSMDSGEIAIREIESGFGLVTQQPWLQHGTLRDNVLFGKPYDDTKYKEVLFACGLTEDIAQLPSGDMTGVGEGGTTLSGGQRARVALARAVYQDKSVYLMDDVLSAVDTKVAKHIFQHCIMGLLLNKTRILCTHHVQFLMCADTIAHIENGKFKKIGKPADVLAGVDDNLPVDLELEESLQSSSTSASNSLLSSVKLEKEPNDEEEKDSTIFQEVSEVGSLDFSVYASYWKAIGHMLSLGILFSILFMQTSRNMTDWWLAHWVTNAESNSTSPNMTNNSNLYGNYVLMEAGKVIGDSNMYSYLKIYIGFACVNTVFTLFRAFLFAYGGVKAATKFHKSLLKSVVKSKLTFFDVTPAGRILNRFSSDTYTIDDSLPFILNILLAQFFTLLGALIITIYGLPWICLILIPLIPVYNWLQHHYRLTSRELKRISSVTLSPVYSHFNETLQGLTTIRAMRATQRFKRDNEDNVDANIKAQFASQAAVRWLGLRLQFIGVAVVAGVSFIAVIQHQYDIADPGLIGLAISYALSVTGALSGVVNAFTETEREMIAVERVNQYIKEIQPESTHFVIDPPFAWPSQGVISFNNVVLKYREHLAPSIKGVTFETRPCERIGVVGRTGAGKSSLVAALFRLAEITSGTICIDSVDINRIAIPALRSRMFCIPQDPFLFSGSIRENLDPLGEFRENEIWDALNKVNLVPTIKRLGGLENKVDGGGVNLSAGQKQLVLCIDEATANVDHDTDRLIQQTLRSAFRKSTVITIAHRLQTIFDSDRVLVMHDGQVAEFDTPDNLLTDSKTMFSQLVRHES</sequence>
<feature type="transmembrane region" description="Helical" evidence="14">
    <location>
        <begin position="1068"/>
        <end position="1092"/>
    </location>
</feature>
<evidence type="ECO:0000259" key="16">
    <source>
        <dbReference type="PROSITE" id="PS50929"/>
    </source>
</evidence>
<keyword evidence="8" id="KW-1278">Translocase</keyword>
<dbReference type="GO" id="GO:0016887">
    <property type="term" value="F:ATP hydrolysis activity"/>
    <property type="evidence" value="ECO:0007669"/>
    <property type="project" value="InterPro"/>
</dbReference>
<dbReference type="Pfam" id="PF24357">
    <property type="entry name" value="TMD0_ABC"/>
    <property type="match status" value="1"/>
</dbReference>
<comment type="catalytic activity">
    <reaction evidence="12">
        <text>leukotriene C4(in) + ATP + H2O = leukotriene C4(out) + ADP + phosphate + H(+)</text>
        <dbReference type="Rhea" id="RHEA:38963"/>
        <dbReference type="ChEBI" id="CHEBI:15377"/>
        <dbReference type="ChEBI" id="CHEBI:15378"/>
        <dbReference type="ChEBI" id="CHEBI:30616"/>
        <dbReference type="ChEBI" id="CHEBI:43474"/>
        <dbReference type="ChEBI" id="CHEBI:57973"/>
        <dbReference type="ChEBI" id="CHEBI:456216"/>
    </reaction>
    <physiologicalReaction direction="left-to-right" evidence="12">
        <dbReference type="Rhea" id="RHEA:38964"/>
    </physiologicalReaction>
</comment>
<dbReference type="GO" id="GO:0008559">
    <property type="term" value="F:ABC-type xenobiotic transporter activity"/>
    <property type="evidence" value="ECO:0007669"/>
    <property type="project" value="UniProtKB-EC"/>
</dbReference>
<feature type="domain" description="ABC transmembrane type-1" evidence="16">
    <location>
        <begin position="350"/>
        <end position="629"/>
    </location>
</feature>
<dbReference type="Gene3D" id="1.20.1560.10">
    <property type="entry name" value="ABC transporter type 1, transmembrane domain"/>
    <property type="match status" value="2"/>
</dbReference>
<comment type="similarity">
    <text evidence="2">Belongs to the ABC transporter superfamily. ABCC family. Conjugate transporter (TC 3.A.1.208) subfamily.</text>
</comment>
<feature type="transmembrane region" description="Helical" evidence="14">
    <location>
        <begin position="1255"/>
        <end position="1274"/>
    </location>
</feature>
<feature type="region of interest" description="Disordered" evidence="13">
    <location>
        <begin position="948"/>
        <end position="973"/>
    </location>
</feature>
<dbReference type="CDD" id="cd18605">
    <property type="entry name" value="ABC_6TM_MRP7_D2_like"/>
    <property type="match status" value="1"/>
</dbReference>
<feature type="transmembrane region" description="Helical" evidence="14">
    <location>
        <begin position="147"/>
        <end position="166"/>
    </location>
</feature>